<dbReference type="GO" id="GO:0016491">
    <property type="term" value="F:oxidoreductase activity"/>
    <property type="evidence" value="ECO:0007669"/>
    <property type="project" value="UniProtKB-KW"/>
</dbReference>
<feature type="domain" description="Solute carrier family 3 member 2 N-terminal" evidence="6">
    <location>
        <begin position="445"/>
        <end position="505"/>
    </location>
</feature>
<dbReference type="InterPro" id="IPR017853">
    <property type="entry name" value="GH"/>
</dbReference>
<evidence type="ECO:0000256" key="2">
    <source>
        <dbReference type="ARBA" id="ARBA00023002"/>
    </source>
</evidence>
<gene>
    <name evidence="7" type="ORF">WMY93_009876</name>
</gene>
<keyword evidence="4" id="KW-1133">Transmembrane helix</keyword>
<evidence type="ECO:0000259" key="6">
    <source>
        <dbReference type="Pfam" id="PF16028"/>
    </source>
</evidence>
<protein>
    <recommendedName>
        <fullName evidence="9">Glycosyl hydrolase family 13 catalytic domain-containing protein</fullName>
    </recommendedName>
</protein>
<feature type="compositionally biased region" description="Acidic residues" evidence="3">
    <location>
        <begin position="384"/>
        <end position="404"/>
    </location>
</feature>
<dbReference type="Pfam" id="PF16028">
    <property type="entry name" value="SLC3A2_N"/>
    <property type="match status" value="1"/>
</dbReference>
<accession>A0AAW0P5G7</accession>
<evidence type="ECO:0000259" key="5">
    <source>
        <dbReference type="Pfam" id="PF00128"/>
    </source>
</evidence>
<dbReference type="Gene3D" id="3.20.20.80">
    <property type="entry name" value="Glycosidases"/>
    <property type="match status" value="1"/>
</dbReference>
<feature type="transmembrane region" description="Helical" evidence="4">
    <location>
        <begin position="466"/>
        <end position="486"/>
    </location>
</feature>
<dbReference type="Pfam" id="PF00128">
    <property type="entry name" value="Alpha-amylase"/>
    <property type="match status" value="1"/>
</dbReference>
<dbReference type="InterPro" id="IPR006047">
    <property type="entry name" value="GH13_cat_dom"/>
</dbReference>
<feature type="domain" description="Glycosyl hydrolase family 13 catalytic" evidence="5">
    <location>
        <begin position="517"/>
        <end position="605"/>
    </location>
</feature>
<keyword evidence="4" id="KW-0812">Transmembrane</keyword>
<reference evidence="8" key="1">
    <citation type="submission" date="2024-04" db="EMBL/GenBank/DDBJ databases">
        <title>Salinicola lusitanus LLJ914,a marine bacterium isolated from the Okinawa Trough.</title>
        <authorList>
            <person name="Li J."/>
        </authorList>
    </citation>
    <scope>NUCLEOTIDE SEQUENCE [LARGE SCALE GENOMIC DNA]</scope>
</reference>
<keyword evidence="8" id="KW-1185">Reference proteome</keyword>
<organism evidence="7 8">
    <name type="scientific">Mugilogobius chulae</name>
    <name type="common">yellowstripe goby</name>
    <dbReference type="NCBI Taxonomy" id="88201"/>
    <lineage>
        <taxon>Eukaryota</taxon>
        <taxon>Metazoa</taxon>
        <taxon>Chordata</taxon>
        <taxon>Craniata</taxon>
        <taxon>Vertebrata</taxon>
        <taxon>Euteleostomi</taxon>
        <taxon>Actinopterygii</taxon>
        <taxon>Neopterygii</taxon>
        <taxon>Teleostei</taxon>
        <taxon>Neoteleostei</taxon>
        <taxon>Acanthomorphata</taxon>
        <taxon>Gobiaria</taxon>
        <taxon>Gobiiformes</taxon>
        <taxon>Gobioidei</taxon>
        <taxon>Gobiidae</taxon>
        <taxon>Gobionellinae</taxon>
        <taxon>Mugilogobius</taxon>
    </lineage>
</organism>
<evidence type="ECO:0008006" key="9">
    <source>
        <dbReference type="Google" id="ProtNLM"/>
    </source>
</evidence>
<feature type="region of interest" description="Disordered" evidence="3">
    <location>
        <begin position="375"/>
        <end position="422"/>
    </location>
</feature>
<evidence type="ECO:0000256" key="4">
    <source>
        <dbReference type="SAM" id="Phobius"/>
    </source>
</evidence>
<dbReference type="GO" id="GO:0005975">
    <property type="term" value="P:carbohydrate metabolic process"/>
    <property type="evidence" value="ECO:0007669"/>
    <property type="project" value="InterPro"/>
</dbReference>
<dbReference type="EMBL" id="JBBPFD010000007">
    <property type="protein sequence ID" value="KAK7918592.1"/>
    <property type="molecule type" value="Genomic_DNA"/>
</dbReference>
<comment type="similarity">
    <text evidence="1">Belongs to the short-chain dehydrogenases/reductases (SDR) family.</text>
</comment>
<proteinExistence type="inferred from homology"/>
<dbReference type="Gene3D" id="3.40.50.720">
    <property type="entry name" value="NAD(P)-binding Rossmann-like Domain"/>
    <property type="match status" value="1"/>
</dbReference>
<evidence type="ECO:0000313" key="7">
    <source>
        <dbReference type="EMBL" id="KAK7918592.1"/>
    </source>
</evidence>
<keyword evidence="4" id="KW-0472">Membrane</keyword>
<dbReference type="PANTHER" id="PTHR43157:SF44">
    <property type="entry name" value="DEHYDROGENASE_REDUCTASE SDR FAMILY MEMBER 13"/>
    <property type="match status" value="1"/>
</dbReference>
<dbReference type="InterPro" id="IPR036291">
    <property type="entry name" value="NAD(P)-bd_dom_sf"/>
</dbReference>
<evidence type="ECO:0000313" key="8">
    <source>
        <dbReference type="Proteomes" id="UP001460270"/>
    </source>
</evidence>
<name>A0AAW0P5G7_9GOBI</name>
<dbReference type="SUPFAM" id="SSF51735">
    <property type="entry name" value="NAD(P)-binding Rossmann-fold domains"/>
    <property type="match status" value="1"/>
</dbReference>
<comment type="caution">
    <text evidence="7">The sequence shown here is derived from an EMBL/GenBank/DDBJ whole genome shotgun (WGS) entry which is preliminary data.</text>
</comment>
<sequence>MGSDSGSSRSQVLSATVWLAAVGRRKALVLALVDSSSPVLTRFSSGSSLLQVLLATVWSVTVGPRTALVLVLFNSSDLVLLWFSSSGLAAGALMTALVLVLFDSSDRVLLWFFSGSQFLSTSGLVGDGRTEDGFSLVGDSLVGDGRTEDGFSSSSVLVLFDGLVGDGRTEDGFSLVGDGRTEDGFGIQFGVNHLGHFLLTNLLLDKLKQSPNARVITVSSMAHRWGEVDFQTLLQTRTLGTGSYSWQFFKAYCNSKLCNILFTRELSRRLQGSSVSCFCLHPGVIRTELARNISLWQKFLVEPVSRLFFLSPEEGAQTTLHCALQEGLESLSGSYFCCCGEQEPSANAKDAQTARRLWEESERFCGLTRDQRLQHAAAPGAAAEDTEADVSEADLDPDQDQDLDQEQKQEKGPGAADAPETNGSVMLKIPQGRGAAGAGALHPALNKEQLLRVAGTPGWIRIRWSLLVLFWLAWLGMLVGAVLLILKAPPCKELPALNWWNEGPLFQIRRIQDFSPSGNIRGVEQQLDSLLQMKVRSLVLGPVHEAPKDDVMALSFEEVSPELGSLDQMKSLLKTAHEKGVFVVLDLSPNYSGSSGPWFSNSSVSSVAECTDLKV</sequence>
<feature type="transmembrane region" description="Helical" evidence="4">
    <location>
        <begin position="55"/>
        <end position="73"/>
    </location>
</feature>
<feature type="transmembrane region" description="Helical" evidence="4">
    <location>
        <begin position="80"/>
        <end position="102"/>
    </location>
</feature>
<keyword evidence="2" id="KW-0560">Oxidoreductase</keyword>
<dbReference type="InterPro" id="IPR031984">
    <property type="entry name" value="SLC3A2_N"/>
</dbReference>
<dbReference type="Proteomes" id="UP001460270">
    <property type="component" value="Unassembled WGS sequence"/>
</dbReference>
<dbReference type="PANTHER" id="PTHR43157">
    <property type="entry name" value="PHOSPHATIDYLINOSITOL-GLYCAN BIOSYNTHESIS CLASS F PROTEIN-RELATED"/>
    <property type="match status" value="1"/>
</dbReference>
<evidence type="ECO:0000256" key="1">
    <source>
        <dbReference type="ARBA" id="ARBA00006484"/>
    </source>
</evidence>
<dbReference type="AlphaFoldDB" id="A0AAW0P5G7"/>
<dbReference type="SUPFAM" id="SSF51445">
    <property type="entry name" value="(Trans)glycosidases"/>
    <property type="match status" value="1"/>
</dbReference>
<evidence type="ECO:0000256" key="3">
    <source>
        <dbReference type="SAM" id="MobiDB-lite"/>
    </source>
</evidence>